<accession>A0AAW5W5S9</accession>
<keyword evidence="2 4" id="KW-0808">Transferase</keyword>
<dbReference type="PANTHER" id="PTHR22916">
    <property type="entry name" value="GLYCOSYLTRANSFERASE"/>
    <property type="match status" value="1"/>
</dbReference>
<dbReference type="SUPFAM" id="SSF53448">
    <property type="entry name" value="Nucleotide-diphospho-sugar transferases"/>
    <property type="match status" value="1"/>
</dbReference>
<reference evidence="4" key="1">
    <citation type="submission" date="2022-07" db="EMBL/GenBank/DDBJ databases">
        <title>Genome Sequence of Citrobacter portucalensis from Edible Snails.</title>
        <authorList>
            <person name="Okafor A.C."/>
            <person name="Ogbo F.C."/>
            <person name="Ruppitsch W."/>
            <person name="Allerberger F."/>
        </authorList>
    </citation>
    <scope>NUCLEOTIDE SEQUENCE</scope>
    <source>
        <strain evidence="4">Igbk 7</strain>
    </source>
</reference>
<dbReference type="InterPro" id="IPR001173">
    <property type="entry name" value="Glyco_trans_2-like"/>
</dbReference>
<dbReference type="Gene3D" id="3.90.550.10">
    <property type="entry name" value="Spore Coat Polysaccharide Biosynthesis Protein SpsA, Chain A"/>
    <property type="match status" value="1"/>
</dbReference>
<gene>
    <name evidence="4" type="ORF">NLN86_00665</name>
</gene>
<dbReference type="EMBL" id="JANDBG010000001">
    <property type="protein sequence ID" value="MCX9000179.1"/>
    <property type="molecule type" value="Genomic_DNA"/>
</dbReference>
<evidence type="ECO:0000313" key="5">
    <source>
        <dbReference type="Proteomes" id="UP001207430"/>
    </source>
</evidence>
<dbReference type="RefSeq" id="WP_267448080.1">
    <property type="nucleotide sequence ID" value="NZ_JANDBG010000001.1"/>
</dbReference>
<evidence type="ECO:0000259" key="3">
    <source>
        <dbReference type="Pfam" id="PF00535"/>
    </source>
</evidence>
<feature type="domain" description="Glycosyltransferase 2-like" evidence="3">
    <location>
        <begin position="8"/>
        <end position="137"/>
    </location>
</feature>
<sequence length="327" mass="37685">MTSPYLLSVIIPCYNCQDYVYECLESVCCQIDNSVEIIVINDGSTDNSLKEIERFVSNNTNKIIKLITQQNMGVSAARNTGIDISSGKYLAFLDGDDLWDTSFWEKISPILQSDNIDLIEFNANRFYNGNKNEITPVSIVSKNESLTINSLSDLRETFLKNEWFPWARIYKRFIFNTLRFPVGRHYEDIALVPKTYLASKTIKRMTDVLVLYRVRSDSITNAPKKEDIDDIIYALGVLNGLAKKKCKTEIRTIAPSIHLTYSLARRVSTSVYGYCFFNHRQIQAIKAAVSPFLSTQKPSRKIKFFFIREYCLIKKIKYKIRTFRANA</sequence>
<dbReference type="GO" id="GO:0016758">
    <property type="term" value="F:hexosyltransferase activity"/>
    <property type="evidence" value="ECO:0007669"/>
    <property type="project" value="UniProtKB-ARBA"/>
</dbReference>
<dbReference type="Pfam" id="PF00535">
    <property type="entry name" value="Glycos_transf_2"/>
    <property type="match status" value="1"/>
</dbReference>
<proteinExistence type="predicted"/>
<evidence type="ECO:0000256" key="2">
    <source>
        <dbReference type="ARBA" id="ARBA00022679"/>
    </source>
</evidence>
<keyword evidence="1 4" id="KW-0328">Glycosyltransferase</keyword>
<evidence type="ECO:0000313" key="4">
    <source>
        <dbReference type="EMBL" id="MCX9000179.1"/>
    </source>
</evidence>
<dbReference type="EC" id="2.4.-.-" evidence="4"/>
<organism evidence="4 5">
    <name type="scientific">Citrobacter portucalensis</name>
    <dbReference type="NCBI Taxonomy" id="1639133"/>
    <lineage>
        <taxon>Bacteria</taxon>
        <taxon>Pseudomonadati</taxon>
        <taxon>Pseudomonadota</taxon>
        <taxon>Gammaproteobacteria</taxon>
        <taxon>Enterobacterales</taxon>
        <taxon>Enterobacteriaceae</taxon>
        <taxon>Citrobacter</taxon>
        <taxon>Citrobacter freundii complex</taxon>
    </lineage>
</organism>
<name>A0AAW5W5S9_9ENTR</name>
<dbReference type="InterPro" id="IPR029044">
    <property type="entry name" value="Nucleotide-diphossugar_trans"/>
</dbReference>
<comment type="caution">
    <text evidence="4">The sequence shown here is derived from an EMBL/GenBank/DDBJ whole genome shotgun (WGS) entry which is preliminary data.</text>
</comment>
<dbReference type="Proteomes" id="UP001207430">
    <property type="component" value="Unassembled WGS sequence"/>
</dbReference>
<dbReference type="CDD" id="cd00761">
    <property type="entry name" value="Glyco_tranf_GTA_type"/>
    <property type="match status" value="1"/>
</dbReference>
<dbReference type="PANTHER" id="PTHR22916:SF51">
    <property type="entry name" value="GLYCOSYLTRANSFERASE EPSH-RELATED"/>
    <property type="match status" value="1"/>
</dbReference>
<protein>
    <submittedName>
        <fullName evidence="4">Glycosyltransferase</fullName>
        <ecNumber evidence="4">2.4.-.-</ecNumber>
    </submittedName>
</protein>
<evidence type="ECO:0000256" key="1">
    <source>
        <dbReference type="ARBA" id="ARBA00022676"/>
    </source>
</evidence>
<dbReference type="AlphaFoldDB" id="A0AAW5W5S9"/>